<dbReference type="OrthoDB" id="9813151at2"/>
<feature type="domain" description="PAS" evidence="9">
    <location>
        <begin position="911"/>
        <end position="981"/>
    </location>
</feature>
<dbReference type="NCBIfam" id="TIGR00229">
    <property type="entry name" value="sensory_box"/>
    <property type="match status" value="3"/>
</dbReference>
<feature type="domain" description="PAC" evidence="10">
    <location>
        <begin position="567"/>
        <end position="620"/>
    </location>
</feature>
<evidence type="ECO:0000256" key="6">
    <source>
        <dbReference type="ARBA" id="ARBA00023012"/>
    </source>
</evidence>
<evidence type="ECO:0000313" key="11">
    <source>
        <dbReference type="EMBL" id="PSF31425.1"/>
    </source>
</evidence>
<dbReference type="InterPro" id="IPR036097">
    <property type="entry name" value="HisK_dim/P_sf"/>
</dbReference>
<protein>
    <recommendedName>
        <fullName evidence="2">histidine kinase</fullName>
        <ecNumber evidence="2">2.7.13.3</ecNumber>
    </recommendedName>
</protein>
<dbReference type="Pfam" id="PF02518">
    <property type="entry name" value="HATPase_c"/>
    <property type="match status" value="1"/>
</dbReference>
<evidence type="ECO:0000259" key="9">
    <source>
        <dbReference type="PROSITE" id="PS50112"/>
    </source>
</evidence>
<evidence type="ECO:0000259" key="10">
    <source>
        <dbReference type="PROSITE" id="PS50113"/>
    </source>
</evidence>
<dbReference type="EC" id="2.7.13.3" evidence="2"/>
<dbReference type="InterPro" id="IPR003018">
    <property type="entry name" value="GAF"/>
</dbReference>
<dbReference type="Pfam" id="PF08447">
    <property type="entry name" value="PAS_3"/>
    <property type="match status" value="3"/>
</dbReference>
<dbReference type="Gene3D" id="3.30.450.40">
    <property type="match status" value="3"/>
</dbReference>
<dbReference type="SMART" id="SM00388">
    <property type="entry name" value="HisKA"/>
    <property type="match status" value="1"/>
</dbReference>
<comment type="catalytic activity">
    <reaction evidence="1">
        <text>ATP + protein L-histidine = ADP + protein N-phospho-L-histidine.</text>
        <dbReference type="EC" id="2.7.13.3"/>
    </reaction>
</comment>
<dbReference type="PROSITE" id="PS50109">
    <property type="entry name" value="HIS_KIN"/>
    <property type="match status" value="1"/>
</dbReference>
<organism evidence="11 12">
    <name type="scientific">Aphanothece hegewaldii CCALA 016</name>
    <dbReference type="NCBI Taxonomy" id="2107694"/>
    <lineage>
        <taxon>Bacteria</taxon>
        <taxon>Bacillati</taxon>
        <taxon>Cyanobacteriota</taxon>
        <taxon>Cyanophyceae</taxon>
        <taxon>Oscillatoriophycideae</taxon>
        <taxon>Chroococcales</taxon>
        <taxon>Aphanothecaceae</taxon>
        <taxon>Aphanothece</taxon>
    </lineage>
</organism>
<reference evidence="11 12" key="2">
    <citation type="submission" date="2018-03" db="EMBL/GenBank/DDBJ databases">
        <authorList>
            <person name="Keele B.F."/>
        </authorList>
    </citation>
    <scope>NUCLEOTIDE SEQUENCE [LARGE SCALE GENOMIC DNA]</scope>
    <source>
        <strain evidence="11 12">CCALA 016</strain>
    </source>
</reference>
<dbReference type="PRINTS" id="PR00344">
    <property type="entry name" value="BCTRLSENSOR"/>
</dbReference>
<dbReference type="SUPFAM" id="SSF47384">
    <property type="entry name" value="Homodimeric domain of signal transducing histidine kinase"/>
    <property type="match status" value="1"/>
</dbReference>
<dbReference type="InterPro" id="IPR035965">
    <property type="entry name" value="PAS-like_dom_sf"/>
</dbReference>
<dbReference type="Pfam" id="PF01590">
    <property type="entry name" value="GAF"/>
    <property type="match status" value="3"/>
</dbReference>
<keyword evidence="3" id="KW-0597">Phosphoprotein</keyword>
<dbReference type="InterPro" id="IPR004358">
    <property type="entry name" value="Sig_transdc_His_kin-like_C"/>
</dbReference>
<dbReference type="PROSITE" id="PS50112">
    <property type="entry name" value="PAS"/>
    <property type="match status" value="3"/>
</dbReference>
<evidence type="ECO:0000256" key="4">
    <source>
        <dbReference type="ARBA" id="ARBA00022679"/>
    </source>
</evidence>
<dbReference type="InterPro" id="IPR029016">
    <property type="entry name" value="GAF-like_dom_sf"/>
</dbReference>
<dbReference type="SUPFAM" id="SSF55781">
    <property type="entry name" value="GAF domain-like"/>
    <property type="match status" value="3"/>
</dbReference>
<proteinExistence type="predicted"/>
<dbReference type="PANTHER" id="PTHR43304:SF1">
    <property type="entry name" value="PAC DOMAIN-CONTAINING PROTEIN"/>
    <property type="match status" value="1"/>
</dbReference>
<dbReference type="Pfam" id="PF13426">
    <property type="entry name" value="PAS_9"/>
    <property type="match status" value="1"/>
</dbReference>
<sequence>MTDQLPQQSLTPPIPVNETERLLALHRYKILDTPPEAAFDRITSLAARLFKMPIALISLVDESRAWFKSCIGFNAREVPRDATLCSFAVLTDEPLIIPDTRLDERFVCNPFVQSEPGVRFYAGAPLLSHDGFNLGTLCLLDSGPHEPLTAEQQATLVDLAAMVVDELELRLAAQKIAQVDAALLEITQGVSTVTGGAFFDALVQHFAKVLETDYVYIGLIEGDDPKQLRTIATLAQGKIVDNLTYPLQDTPCWEVIGQRKICCYPRNVQAHFPNAPLLKPLSVESYIAAPFFDSNGKPLGILGVMDGKPLENVNLAESLLAIFASRVATELERQQVEDALRESEERYRAFVAHSNEGIWRFELEEPLLITIDEHSQIEHIYKYGYLAECNLVMAQMYGFSEIDEIIGVRLGEFLPSSDSRNLDYLRSFIRSGYRLSDAESYEVDRFGNAKYFANNLVGIIQDGYLIRAWGNQRDISERKLTEDQLRESERFLKGINETAPNLLYIYDLNERRNLYVSPQIFPMLGVLSEDVQEVGSQLFAELFHPDDLEQIVQHHDRIRAAREDEIFTIEYRMKHSNGEWRWLTSRDLIFARDEQGKPVQILGSAIDITERKQAENALRESEAQFRLLANTVPQLIWTAKADGGVDYLNERWLEYTGISPQAFYEWGGQQIIHPDDLPHTLEVWTAVLQTGEPFEIKHRFRHVTGEWRWQLVRGIPYLHETGQIVKWFGTCTDIHESMMREQDAKFLSDIGEAIRTSDNPDELMTTTAEMIGQYLQVKRCCFAEIDEAHERWWVNSDYHSSLSSMVGEYRVSDDPPVVVESLRSGHLYICDDIEIDPRTVDYYATAYAPLGIRAEIVVPFYSDGRWTVSLLIATDQPRQWQAREINLLETAAERVWLAVEKLRSDIALHDSEERYRALIELSPQLVFMSRPDGYITYCNQWGLEFTGRSLAELQGDGWTKFIHPDHRERVYNVWQTATREISDYDIEIPYRRADGVYRWLYTRALPVTNETGAIVYWLGVALDISDRQQAELQLQQQASELRQLNVALEQTASKLSERNQELDRFVYTVSHDLKAPLRAIYNLSSWIADDLEGQLDEENLHQMQLLQNRVIRMEALINGLLSYSRIGRTEIVTERVKVGELVSEILDSLTIPPTFTIFVQPEMPTLLTERLLLSQVFSNLISNAIKYNDRLDGRIEIRSKPKGEYYEFTVTDNGPGIAPENHERVFEIFQTLKGQENPESTGIGLSIVKKIIETEGGSIVLESNLGEGATFRFTWRDRHEDQKTSK</sequence>
<dbReference type="InterPro" id="IPR000700">
    <property type="entry name" value="PAS-assoc_C"/>
</dbReference>
<feature type="domain" description="PAS" evidence="9">
    <location>
        <begin position="621"/>
        <end position="691"/>
    </location>
</feature>
<dbReference type="InterPro" id="IPR001610">
    <property type="entry name" value="PAC"/>
</dbReference>
<keyword evidence="4" id="KW-0808">Transferase</keyword>
<keyword evidence="7" id="KW-0175">Coiled coil</keyword>
<evidence type="ECO:0000256" key="2">
    <source>
        <dbReference type="ARBA" id="ARBA00012438"/>
    </source>
</evidence>
<dbReference type="Gene3D" id="3.30.565.10">
    <property type="entry name" value="Histidine kinase-like ATPase, C-terminal domain"/>
    <property type="match status" value="1"/>
</dbReference>
<dbReference type="SMART" id="SM00091">
    <property type="entry name" value="PAS"/>
    <property type="match status" value="3"/>
</dbReference>
<keyword evidence="5" id="KW-0418">Kinase</keyword>
<dbReference type="SMART" id="SM00065">
    <property type="entry name" value="GAF"/>
    <property type="match status" value="3"/>
</dbReference>
<dbReference type="SUPFAM" id="SSF55785">
    <property type="entry name" value="PYP-like sensor domain (PAS domain)"/>
    <property type="match status" value="4"/>
</dbReference>
<dbReference type="SMART" id="SM00086">
    <property type="entry name" value="PAC"/>
    <property type="match status" value="3"/>
</dbReference>
<dbReference type="InterPro" id="IPR052162">
    <property type="entry name" value="Sensor_kinase/Photoreceptor"/>
</dbReference>
<feature type="coiled-coil region" evidence="7">
    <location>
        <begin position="1027"/>
        <end position="1058"/>
    </location>
</feature>
<evidence type="ECO:0000259" key="8">
    <source>
        <dbReference type="PROSITE" id="PS50109"/>
    </source>
</evidence>
<dbReference type="FunFam" id="3.30.450.20:FF:000099">
    <property type="entry name" value="Sensory box sensor histidine kinase"/>
    <property type="match status" value="2"/>
</dbReference>
<dbReference type="GO" id="GO:0000155">
    <property type="term" value="F:phosphorelay sensor kinase activity"/>
    <property type="evidence" value="ECO:0007669"/>
    <property type="project" value="InterPro"/>
</dbReference>
<dbReference type="SUPFAM" id="SSF55874">
    <property type="entry name" value="ATPase domain of HSP90 chaperone/DNA topoisomerase II/histidine kinase"/>
    <property type="match status" value="1"/>
</dbReference>
<evidence type="ECO:0000256" key="7">
    <source>
        <dbReference type="SAM" id="Coils"/>
    </source>
</evidence>
<evidence type="ECO:0000256" key="1">
    <source>
        <dbReference type="ARBA" id="ARBA00000085"/>
    </source>
</evidence>
<feature type="domain" description="PAC" evidence="10">
    <location>
        <begin position="984"/>
        <end position="1036"/>
    </location>
</feature>
<evidence type="ECO:0000313" key="12">
    <source>
        <dbReference type="Proteomes" id="UP000239001"/>
    </source>
</evidence>
<dbReference type="Proteomes" id="UP000239001">
    <property type="component" value="Unassembled WGS sequence"/>
</dbReference>
<dbReference type="InterPro" id="IPR005467">
    <property type="entry name" value="His_kinase_dom"/>
</dbReference>
<dbReference type="SMART" id="SM00387">
    <property type="entry name" value="HATPase_c"/>
    <property type="match status" value="1"/>
</dbReference>
<gene>
    <name evidence="11" type="ORF">C7H19_22520</name>
</gene>
<keyword evidence="6" id="KW-0902">Two-component regulatory system</keyword>
<comment type="caution">
    <text evidence="11">The sequence shown here is derived from an EMBL/GenBank/DDBJ whole genome shotgun (WGS) entry which is preliminary data.</text>
</comment>
<name>A0A2T1LRY6_9CHRO</name>
<feature type="domain" description="PAS" evidence="9">
    <location>
        <begin position="488"/>
        <end position="565"/>
    </location>
</feature>
<keyword evidence="12" id="KW-1185">Reference proteome</keyword>
<dbReference type="InterPro" id="IPR000014">
    <property type="entry name" value="PAS"/>
</dbReference>
<evidence type="ECO:0000256" key="5">
    <source>
        <dbReference type="ARBA" id="ARBA00022777"/>
    </source>
</evidence>
<dbReference type="InterPro" id="IPR003594">
    <property type="entry name" value="HATPase_dom"/>
</dbReference>
<accession>A0A2T1LRY6</accession>
<dbReference type="InterPro" id="IPR003661">
    <property type="entry name" value="HisK_dim/P_dom"/>
</dbReference>
<dbReference type="InterPro" id="IPR013655">
    <property type="entry name" value="PAS_fold_3"/>
</dbReference>
<dbReference type="Gene3D" id="3.30.450.20">
    <property type="entry name" value="PAS domain"/>
    <property type="match status" value="4"/>
</dbReference>
<dbReference type="Pfam" id="PF00512">
    <property type="entry name" value="HisKA"/>
    <property type="match status" value="1"/>
</dbReference>
<dbReference type="PANTHER" id="PTHR43304">
    <property type="entry name" value="PHYTOCHROME-LIKE PROTEIN CPH1"/>
    <property type="match status" value="1"/>
</dbReference>
<dbReference type="EMBL" id="PXOH01000043">
    <property type="protein sequence ID" value="PSF31425.1"/>
    <property type="molecule type" value="Genomic_DNA"/>
</dbReference>
<dbReference type="Gene3D" id="1.10.287.130">
    <property type="match status" value="1"/>
</dbReference>
<dbReference type="PROSITE" id="PS50113">
    <property type="entry name" value="PAC"/>
    <property type="match status" value="2"/>
</dbReference>
<dbReference type="InterPro" id="IPR036890">
    <property type="entry name" value="HATPase_C_sf"/>
</dbReference>
<dbReference type="CDD" id="cd00130">
    <property type="entry name" value="PAS"/>
    <property type="match status" value="3"/>
</dbReference>
<dbReference type="CDD" id="cd00082">
    <property type="entry name" value="HisKA"/>
    <property type="match status" value="1"/>
</dbReference>
<feature type="domain" description="Histidine kinase" evidence="8">
    <location>
        <begin position="1068"/>
        <end position="1279"/>
    </location>
</feature>
<reference evidence="11 12" key="1">
    <citation type="submission" date="2018-03" db="EMBL/GenBank/DDBJ databases">
        <title>The ancient ancestry and fast evolution of plastids.</title>
        <authorList>
            <person name="Moore K.R."/>
            <person name="Magnabosco C."/>
            <person name="Momper L."/>
            <person name="Gold D.A."/>
            <person name="Bosak T."/>
            <person name="Fournier G.P."/>
        </authorList>
    </citation>
    <scope>NUCLEOTIDE SEQUENCE [LARGE SCALE GENOMIC DNA]</scope>
    <source>
        <strain evidence="11 12">CCALA 016</strain>
    </source>
</reference>
<evidence type="ECO:0000256" key="3">
    <source>
        <dbReference type="ARBA" id="ARBA00022553"/>
    </source>
</evidence>
<dbReference type="RefSeq" id="WP_106459161.1">
    <property type="nucleotide sequence ID" value="NZ_PXOH01000043.1"/>
</dbReference>